<dbReference type="PANTHER" id="PTHR21152">
    <property type="entry name" value="AMINOTRANSFERASE CLASS V"/>
    <property type="match status" value="1"/>
</dbReference>
<dbReference type="InterPro" id="IPR015421">
    <property type="entry name" value="PyrdxlP-dep_Trfase_major"/>
</dbReference>
<proteinExistence type="inferred from homology"/>
<dbReference type="EMBL" id="CP003382">
    <property type="protein sequence ID" value="AFZ65992.1"/>
    <property type="molecule type" value="Genomic_DNA"/>
</dbReference>
<dbReference type="PATRIC" id="fig|937777.3.peg.402"/>
<evidence type="ECO:0000313" key="8">
    <source>
        <dbReference type="Proteomes" id="UP000010467"/>
    </source>
</evidence>
<dbReference type="Gene3D" id="3.40.640.10">
    <property type="entry name" value="Type I PLP-dependent aspartate aminotransferase-like (Major domain)"/>
    <property type="match status" value="1"/>
</dbReference>
<dbReference type="GO" id="GO:0004760">
    <property type="term" value="F:L-serine-pyruvate transaminase activity"/>
    <property type="evidence" value="ECO:0007669"/>
    <property type="project" value="TreeGrafter"/>
</dbReference>
<dbReference type="AlphaFoldDB" id="K9ZYI0"/>
<keyword evidence="7" id="KW-0670">Pyruvate</keyword>
<dbReference type="KEGG" id="dpd:Deipe_0392"/>
<comment type="similarity">
    <text evidence="2">Belongs to the class-V pyridoxal-phosphate-dependent aminotransferase family.</text>
</comment>
<dbReference type="GO" id="GO:0019265">
    <property type="term" value="P:glycine biosynthetic process, by transamination of glyoxylate"/>
    <property type="evidence" value="ECO:0007669"/>
    <property type="project" value="TreeGrafter"/>
</dbReference>
<dbReference type="InterPro" id="IPR000192">
    <property type="entry name" value="Aminotrans_V_dom"/>
</dbReference>
<evidence type="ECO:0000259" key="6">
    <source>
        <dbReference type="Pfam" id="PF00266"/>
    </source>
</evidence>
<dbReference type="SUPFAM" id="SSF53383">
    <property type="entry name" value="PLP-dependent transferases"/>
    <property type="match status" value="1"/>
</dbReference>
<feature type="domain" description="Aminotransferase class V" evidence="6">
    <location>
        <begin position="45"/>
        <end position="342"/>
    </location>
</feature>
<dbReference type="RefSeq" id="WP_015234303.1">
    <property type="nucleotide sequence ID" value="NC_019793.1"/>
</dbReference>
<organism evidence="7 8">
    <name type="scientific">Deinococcus peraridilitoris (strain DSM 19664 / LMG 22246 / CIP 109416 / KR-200)</name>
    <dbReference type="NCBI Taxonomy" id="937777"/>
    <lineage>
        <taxon>Bacteria</taxon>
        <taxon>Thermotogati</taxon>
        <taxon>Deinococcota</taxon>
        <taxon>Deinococci</taxon>
        <taxon>Deinococcales</taxon>
        <taxon>Deinococcaceae</taxon>
        <taxon>Deinococcus</taxon>
    </lineage>
</organism>
<dbReference type="PIRSF" id="PIRSF000524">
    <property type="entry name" value="SPT"/>
    <property type="match status" value="1"/>
</dbReference>
<dbReference type="GO" id="GO:0008453">
    <property type="term" value="F:alanine-glyoxylate transaminase activity"/>
    <property type="evidence" value="ECO:0007669"/>
    <property type="project" value="TreeGrafter"/>
</dbReference>
<dbReference type="HOGENOM" id="CLU_027686_1_1_0"/>
<dbReference type="PANTHER" id="PTHR21152:SF40">
    <property type="entry name" value="ALANINE--GLYOXYLATE AMINOTRANSFERASE"/>
    <property type="match status" value="1"/>
</dbReference>
<keyword evidence="8" id="KW-1185">Reference proteome</keyword>
<name>K9ZYI0_DEIPD</name>
<keyword evidence="3 5" id="KW-0663">Pyridoxal phosphate</keyword>
<keyword evidence="7" id="KW-0032">Aminotransferase</keyword>
<sequence>MSSHDLQPGPSSRPSEPVGALLRPRLLAPGPVETDPRTMLSLAQPQIHHRTPEARAIVQEARDRLRRLLGAPSWEVLIMTSSGTGAFETALLGLVPEGAPVLVASAGKFGERWGEMARAFGYVVSSVKKPWGESLDPQEVAAACGGMRALLITHSETSTGALHDLGAIARAAKQVNPELLIIVDAVTSYGVAELRPEEWDLDTVISGSQKAVAGPPGLGFVFLSPRAVSRLGGHTHRYYFDARKELASQQKGETAQTPAINLIASLSSSTERLLSVPLDVLWAEKARLNAALLAAGEALGCRPFASRPSPAVAALVPPEGISGKQVAGALASLGARAAAGQAPHQDDLFRISMMGYFDRYDALGAAGLLEDALVSLGAAVTRGAAVSRAWSVLSS</sequence>
<evidence type="ECO:0000256" key="3">
    <source>
        <dbReference type="ARBA" id="ARBA00022898"/>
    </source>
</evidence>
<dbReference type="Proteomes" id="UP000010467">
    <property type="component" value="Chromosome"/>
</dbReference>
<dbReference type="STRING" id="937777.Deipe_0392"/>
<gene>
    <name evidence="7" type="ordered locus">Deipe_0392</name>
</gene>
<evidence type="ECO:0000256" key="1">
    <source>
        <dbReference type="ARBA" id="ARBA00001933"/>
    </source>
</evidence>
<protein>
    <submittedName>
        <fullName evidence="7">Serine-pyruvate aminotransferase/archaeal aspartate aminotransferase</fullName>
    </submittedName>
</protein>
<feature type="modified residue" description="N6-(pyridoxal phosphate)lysine" evidence="5">
    <location>
        <position position="210"/>
    </location>
</feature>
<feature type="binding site" evidence="4">
    <location>
        <position position="350"/>
    </location>
    <ligand>
        <name>substrate</name>
    </ligand>
</feature>
<evidence type="ECO:0000256" key="2">
    <source>
        <dbReference type="ARBA" id="ARBA00009236"/>
    </source>
</evidence>
<dbReference type="Gene3D" id="3.90.1150.10">
    <property type="entry name" value="Aspartate Aminotransferase, domain 1"/>
    <property type="match status" value="1"/>
</dbReference>
<keyword evidence="7" id="KW-0808">Transferase</keyword>
<reference evidence="8" key="1">
    <citation type="submission" date="2012-03" db="EMBL/GenBank/DDBJ databases">
        <title>Complete sequence of chromosome of Deinococcus peraridilitoris DSM 19664.</title>
        <authorList>
            <person name="Lucas S."/>
            <person name="Copeland A."/>
            <person name="Lapidus A."/>
            <person name="Glavina del Rio T."/>
            <person name="Dalin E."/>
            <person name="Tice H."/>
            <person name="Bruce D."/>
            <person name="Goodwin L."/>
            <person name="Pitluck S."/>
            <person name="Peters L."/>
            <person name="Mikhailova N."/>
            <person name="Lu M."/>
            <person name="Kyrpides N."/>
            <person name="Mavromatis K."/>
            <person name="Ivanova N."/>
            <person name="Brettin T."/>
            <person name="Detter J.C."/>
            <person name="Han C."/>
            <person name="Larimer F."/>
            <person name="Land M."/>
            <person name="Hauser L."/>
            <person name="Markowitz V."/>
            <person name="Cheng J.-F."/>
            <person name="Hugenholtz P."/>
            <person name="Woyke T."/>
            <person name="Wu D."/>
            <person name="Pukall R."/>
            <person name="Steenblock K."/>
            <person name="Brambilla E."/>
            <person name="Klenk H.-P."/>
            <person name="Eisen J.A."/>
        </authorList>
    </citation>
    <scope>NUCLEOTIDE SEQUENCE [LARGE SCALE GENOMIC DNA]</scope>
    <source>
        <strain evidence="8">DSM 19664 / LMG 22246 / CIP 109416 / KR-200</strain>
    </source>
</reference>
<dbReference type="InterPro" id="IPR015422">
    <property type="entry name" value="PyrdxlP-dep_Trfase_small"/>
</dbReference>
<accession>K9ZYI0</accession>
<dbReference type="InterPro" id="IPR015424">
    <property type="entry name" value="PyrdxlP-dep_Trfase"/>
</dbReference>
<evidence type="ECO:0000256" key="5">
    <source>
        <dbReference type="PIRSR" id="PIRSR000524-50"/>
    </source>
</evidence>
<comment type="cofactor">
    <cofactor evidence="1 5">
        <name>pyridoxal 5'-phosphate</name>
        <dbReference type="ChEBI" id="CHEBI:597326"/>
    </cofactor>
</comment>
<dbReference type="InterPro" id="IPR024169">
    <property type="entry name" value="SP_NH2Trfase/AEP_transaminase"/>
</dbReference>
<dbReference type="eggNOG" id="COG0075">
    <property type="taxonomic scope" value="Bacteria"/>
</dbReference>
<evidence type="ECO:0000313" key="7">
    <source>
        <dbReference type="EMBL" id="AFZ65992.1"/>
    </source>
</evidence>
<dbReference type="Pfam" id="PF00266">
    <property type="entry name" value="Aminotran_5"/>
    <property type="match status" value="1"/>
</dbReference>
<evidence type="ECO:0000256" key="4">
    <source>
        <dbReference type="PIRSR" id="PIRSR000524-1"/>
    </source>
</evidence>